<sequence length="284" mass="32661">MDKAIIFGVFDFVGFHACKTFLEKGIEVKGIHVENIEKIAFPEEKRLEIGRNANFEEQSFLEWAQAIEQEKPNNMIIFSLYDFFMDYTEAVLKKAAIIRPILQYLERNKSRSEAIVFILPIQMLTRSLNSQALIDIKEFLDQTINVGGNIQLIYVPAIYGPWQPKTFLFQQTILSKISRGEEIKGIREVTIDALFIEDAIETMNEIMESKKPGKYLIESGKKNQWDACAAFLNIDEKLISLHEHGSITVDNELLKVPLRKVTSVSDSLSKQIEHTQRLYDNIIN</sequence>
<protein>
    <submittedName>
        <fullName evidence="1">Nucleoside-diphosphate-sugar epimerase</fullName>
    </submittedName>
</protein>
<evidence type="ECO:0000313" key="2">
    <source>
        <dbReference type="Proteomes" id="UP001224122"/>
    </source>
</evidence>
<proteinExistence type="predicted"/>
<dbReference type="EMBL" id="JAUSTW010000002">
    <property type="protein sequence ID" value="MDQ0198170.1"/>
    <property type="molecule type" value="Genomic_DNA"/>
</dbReference>
<evidence type="ECO:0000313" key="1">
    <source>
        <dbReference type="EMBL" id="MDQ0198170.1"/>
    </source>
</evidence>
<accession>A0ABT9XRJ0</accession>
<name>A0ABT9XRJ0_9BACI</name>
<reference evidence="1 2" key="1">
    <citation type="submission" date="2023-07" db="EMBL/GenBank/DDBJ databases">
        <title>Genomic Encyclopedia of Type Strains, Phase IV (KMG-IV): sequencing the most valuable type-strain genomes for metagenomic binning, comparative biology and taxonomic classification.</title>
        <authorList>
            <person name="Goeker M."/>
        </authorList>
    </citation>
    <scope>NUCLEOTIDE SEQUENCE [LARGE SCALE GENOMIC DNA]</scope>
    <source>
        <strain evidence="1 2">DSM 27594</strain>
    </source>
</reference>
<gene>
    <name evidence="1" type="ORF">J2S10_001311</name>
</gene>
<comment type="caution">
    <text evidence="1">The sequence shown here is derived from an EMBL/GenBank/DDBJ whole genome shotgun (WGS) entry which is preliminary data.</text>
</comment>
<dbReference type="Proteomes" id="UP001224122">
    <property type="component" value="Unassembled WGS sequence"/>
</dbReference>
<keyword evidence="2" id="KW-1185">Reference proteome</keyword>
<organism evidence="1 2">
    <name type="scientific">Neobacillus ginsengisoli</name>
    <dbReference type="NCBI Taxonomy" id="904295"/>
    <lineage>
        <taxon>Bacteria</taxon>
        <taxon>Bacillati</taxon>
        <taxon>Bacillota</taxon>
        <taxon>Bacilli</taxon>
        <taxon>Bacillales</taxon>
        <taxon>Bacillaceae</taxon>
        <taxon>Neobacillus</taxon>
    </lineage>
</organism>
<dbReference type="RefSeq" id="WP_307405647.1">
    <property type="nucleotide sequence ID" value="NZ_JAUSTW010000002.1"/>
</dbReference>